<organism evidence="2 3">
    <name type="scientific">Achromobacter spanius</name>
    <dbReference type="NCBI Taxonomy" id="217203"/>
    <lineage>
        <taxon>Bacteria</taxon>
        <taxon>Pseudomonadati</taxon>
        <taxon>Pseudomonadota</taxon>
        <taxon>Betaproteobacteria</taxon>
        <taxon>Burkholderiales</taxon>
        <taxon>Alcaligenaceae</taxon>
        <taxon>Achromobacter</taxon>
    </lineage>
</organism>
<gene>
    <name evidence="2" type="ORF">CLM73_14375</name>
</gene>
<evidence type="ECO:0000313" key="2">
    <source>
        <dbReference type="EMBL" id="AVJ28201.1"/>
    </source>
</evidence>
<evidence type="ECO:0008006" key="4">
    <source>
        <dbReference type="Google" id="ProtNLM"/>
    </source>
</evidence>
<name>A0A2S0I850_9BURK</name>
<protein>
    <recommendedName>
        <fullName evidence="4">DUF2946 domain-containing protein</fullName>
    </recommendedName>
</protein>
<dbReference type="Proteomes" id="UP000239477">
    <property type="component" value="Chromosome"/>
</dbReference>
<keyword evidence="3" id="KW-1185">Reference proteome</keyword>
<accession>A0A2S0I850</accession>
<feature type="region of interest" description="Disordered" evidence="1">
    <location>
        <begin position="140"/>
        <end position="166"/>
    </location>
</feature>
<dbReference type="Pfam" id="PF11162">
    <property type="entry name" value="DUF2946"/>
    <property type="match status" value="1"/>
</dbReference>
<feature type="region of interest" description="Disordered" evidence="1">
    <location>
        <begin position="84"/>
        <end position="104"/>
    </location>
</feature>
<dbReference type="EMBL" id="CP023270">
    <property type="protein sequence ID" value="AVJ28201.1"/>
    <property type="molecule type" value="Genomic_DNA"/>
</dbReference>
<dbReference type="OrthoDB" id="8665387at2"/>
<proteinExistence type="predicted"/>
<reference evidence="2 3" key="1">
    <citation type="submission" date="2017-09" db="EMBL/GenBank/DDBJ databases">
        <title>Genomic, metabolic, and phenotypic characteristics of bacterial isolates from the natural microbiome of the model nematode Caenorhabditis elegans.</title>
        <authorList>
            <person name="Zimmermann J."/>
            <person name="Obeng N."/>
            <person name="Yang W."/>
            <person name="Obeng O."/>
            <person name="Kissoyan K."/>
            <person name="Pees B."/>
            <person name="Dirksen P."/>
            <person name="Hoppner M."/>
            <person name="Franke A."/>
            <person name="Rosenstiel P."/>
            <person name="Leippe M."/>
            <person name="Dierking K."/>
            <person name="Kaleta C."/>
            <person name="Schulenburg H."/>
        </authorList>
    </citation>
    <scope>NUCLEOTIDE SEQUENCE [LARGE SCALE GENOMIC DNA]</scope>
    <source>
        <strain evidence="2 3">MYb73</strain>
    </source>
</reference>
<evidence type="ECO:0000256" key="1">
    <source>
        <dbReference type="SAM" id="MobiDB-lite"/>
    </source>
</evidence>
<evidence type="ECO:0000313" key="3">
    <source>
        <dbReference type="Proteomes" id="UP000239477"/>
    </source>
</evidence>
<dbReference type="InterPro" id="IPR021333">
    <property type="entry name" value="DUF2946"/>
</dbReference>
<sequence>MAPESAGARMPCMHVRFSCPSLRPACAATFARLLLLLLLAARAFVPVGYMPDVQALKQGRLALGFCAAGGGMFPGMASLADPHTAHADAAHDHHGHHDSSNHVGAGQECPFGLSAHQPLLVPPAVTLVPALLGWWAQTPRLTDSPRPPMPAAGPPLGQRAPPRITG</sequence>
<dbReference type="AlphaFoldDB" id="A0A2S0I850"/>
<feature type="compositionally biased region" description="Basic and acidic residues" evidence="1">
    <location>
        <begin position="84"/>
        <end position="100"/>
    </location>
</feature>